<dbReference type="EMBL" id="LJRI01001638">
    <property type="protein sequence ID" value="KPY55600.1"/>
    <property type="molecule type" value="Genomic_DNA"/>
</dbReference>
<dbReference type="AlphaFoldDB" id="A0A0N8SSS4"/>
<proteinExistence type="predicted"/>
<protein>
    <submittedName>
        <fullName evidence="1">Uncharacterized protein</fullName>
    </submittedName>
</protein>
<dbReference type="Proteomes" id="UP000050384">
    <property type="component" value="Unassembled WGS sequence"/>
</dbReference>
<comment type="caution">
    <text evidence="1">The sequence shown here is derived from an EMBL/GenBank/DDBJ whole genome shotgun (WGS) entry which is preliminary data.</text>
</comment>
<accession>A0A0N8SSS4</accession>
<organism evidence="1 2">
    <name type="scientific">Pseudomonas syringae pv. spinaceae</name>
    <dbReference type="NCBI Taxonomy" id="264459"/>
    <lineage>
        <taxon>Bacteria</taxon>
        <taxon>Pseudomonadati</taxon>
        <taxon>Pseudomonadota</taxon>
        <taxon>Gammaproteobacteria</taxon>
        <taxon>Pseudomonadales</taxon>
        <taxon>Pseudomonadaceae</taxon>
        <taxon>Pseudomonas</taxon>
        <taxon>Pseudomonas syringae</taxon>
    </lineage>
</organism>
<reference evidence="1 2" key="1">
    <citation type="submission" date="2015-09" db="EMBL/GenBank/DDBJ databases">
        <title>Genome announcement of multiple Pseudomonas syringae strains.</title>
        <authorList>
            <person name="Thakur S."/>
            <person name="Wang P.W."/>
            <person name="Gong Y."/>
            <person name="Weir B.S."/>
            <person name="Guttman D.S."/>
        </authorList>
    </citation>
    <scope>NUCLEOTIDE SEQUENCE [LARGE SCALE GENOMIC DNA]</scope>
    <source>
        <strain evidence="1 2">ICMP16929</strain>
    </source>
</reference>
<evidence type="ECO:0000313" key="1">
    <source>
        <dbReference type="EMBL" id="KPY55600.1"/>
    </source>
</evidence>
<sequence>MTTQQLAGNAVHHAIELEAPFFLGQLRVEDHLKQQVTQLTL</sequence>
<name>A0A0N8SSS4_PSESX</name>
<gene>
    <name evidence="1" type="ORF">ALO94_201232</name>
</gene>
<evidence type="ECO:0000313" key="2">
    <source>
        <dbReference type="Proteomes" id="UP000050384"/>
    </source>
</evidence>